<dbReference type="Pfam" id="PF05016">
    <property type="entry name" value="ParE_toxin"/>
    <property type="match status" value="1"/>
</dbReference>
<keyword evidence="1" id="KW-1277">Toxin-antitoxin system</keyword>
<dbReference type="InterPro" id="IPR007712">
    <property type="entry name" value="RelE/ParE_toxin"/>
</dbReference>
<dbReference type="Proteomes" id="UP001597040">
    <property type="component" value="Unassembled WGS sequence"/>
</dbReference>
<keyword evidence="3" id="KW-1185">Reference proteome</keyword>
<protein>
    <submittedName>
        <fullName evidence="2">Type II toxin-antitoxin system RelE/ParE family toxin</fullName>
    </submittedName>
</protein>
<evidence type="ECO:0000256" key="1">
    <source>
        <dbReference type="ARBA" id="ARBA00022649"/>
    </source>
</evidence>
<sequence length="43" mass="5309">MKEKGYRTLIIENYIAFYLVREEEKQVVVIRVLYGRQKYQDLI</sequence>
<proteinExistence type="predicted"/>
<dbReference type="EMBL" id="JBHTKJ010000007">
    <property type="protein sequence ID" value="MFD1037336.1"/>
    <property type="molecule type" value="Genomic_DNA"/>
</dbReference>
<accession>A0ABW3LG39</accession>
<dbReference type="InterPro" id="IPR035093">
    <property type="entry name" value="RelE/ParE_toxin_dom_sf"/>
</dbReference>
<dbReference type="Gene3D" id="3.30.2310.20">
    <property type="entry name" value="RelE-like"/>
    <property type="match status" value="1"/>
</dbReference>
<evidence type="ECO:0000313" key="2">
    <source>
        <dbReference type="EMBL" id="MFD1037336.1"/>
    </source>
</evidence>
<gene>
    <name evidence="2" type="ORF">ACFQ3N_02710</name>
</gene>
<dbReference type="RefSeq" id="WP_390359771.1">
    <property type="nucleotide sequence ID" value="NZ_JBHTKJ010000007.1"/>
</dbReference>
<name>A0ABW3LG39_9BACI</name>
<comment type="caution">
    <text evidence="2">The sequence shown here is derived from an EMBL/GenBank/DDBJ whole genome shotgun (WGS) entry which is preliminary data.</text>
</comment>
<evidence type="ECO:0000313" key="3">
    <source>
        <dbReference type="Proteomes" id="UP001597040"/>
    </source>
</evidence>
<organism evidence="2 3">
    <name type="scientific">Virgibacillus byunsanensis</name>
    <dbReference type="NCBI Taxonomy" id="570945"/>
    <lineage>
        <taxon>Bacteria</taxon>
        <taxon>Bacillati</taxon>
        <taxon>Bacillota</taxon>
        <taxon>Bacilli</taxon>
        <taxon>Bacillales</taxon>
        <taxon>Bacillaceae</taxon>
        <taxon>Virgibacillus</taxon>
    </lineage>
</organism>
<reference evidence="3" key="1">
    <citation type="journal article" date="2019" name="Int. J. Syst. Evol. Microbiol.">
        <title>The Global Catalogue of Microorganisms (GCM) 10K type strain sequencing project: providing services to taxonomists for standard genome sequencing and annotation.</title>
        <authorList>
            <consortium name="The Broad Institute Genomics Platform"/>
            <consortium name="The Broad Institute Genome Sequencing Center for Infectious Disease"/>
            <person name="Wu L."/>
            <person name="Ma J."/>
        </authorList>
    </citation>
    <scope>NUCLEOTIDE SEQUENCE [LARGE SCALE GENOMIC DNA]</scope>
    <source>
        <strain evidence="3">CCUG 56754</strain>
    </source>
</reference>